<name>A0A0M0HNB3_VIBNE</name>
<dbReference type="OrthoDB" id="5894630at2"/>
<gene>
    <name evidence="1" type="ORF">AKJ17_09340</name>
</gene>
<reference evidence="2" key="1">
    <citation type="submission" date="2015-08" db="EMBL/GenBank/DDBJ databases">
        <title>Vibrio galatheae sp. nov., a novel member of the Vibrionaceae family isolated from the Solomon Islands.</title>
        <authorList>
            <person name="Giubergia S."/>
            <person name="Machado H."/>
            <person name="Mateiu R.V."/>
            <person name="Gram L."/>
        </authorList>
    </citation>
    <scope>NUCLEOTIDE SEQUENCE [LARGE SCALE GENOMIC DNA]</scope>
    <source>
        <strain evidence="2">DSM 19584</strain>
    </source>
</reference>
<protein>
    <submittedName>
        <fullName evidence="1">Peptide chain release factor A</fullName>
    </submittedName>
</protein>
<organism evidence="1 2">
    <name type="scientific">Vibrio nereis</name>
    <dbReference type="NCBI Taxonomy" id="693"/>
    <lineage>
        <taxon>Bacteria</taxon>
        <taxon>Pseudomonadati</taxon>
        <taxon>Pseudomonadota</taxon>
        <taxon>Gammaproteobacteria</taxon>
        <taxon>Vibrionales</taxon>
        <taxon>Vibrionaceae</taxon>
        <taxon>Vibrio</taxon>
    </lineage>
</organism>
<proteinExistence type="predicted"/>
<dbReference type="EMBL" id="LHPJ01000007">
    <property type="protein sequence ID" value="KOO03541.1"/>
    <property type="molecule type" value="Genomic_DNA"/>
</dbReference>
<dbReference type="Proteomes" id="UP000037515">
    <property type="component" value="Unassembled WGS sequence"/>
</dbReference>
<evidence type="ECO:0000313" key="2">
    <source>
        <dbReference type="Proteomes" id="UP000037515"/>
    </source>
</evidence>
<dbReference type="PATRIC" id="fig|693.5.peg.1911"/>
<dbReference type="AlphaFoldDB" id="A0A0M0HNB3"/>
<evidence type="ECO:0000313" key="1">
    <source>
        <dbReference type="EMBL" id="KOO03541.1"/>
    </source>
</evidence>
<comment type="caution">
    <text evidence="1">The sequence shown here is derived from an EMBL/GenBank/DDBJ whole genome shotgun (WGS) entry which is preliminary data.</text>
</comment>
<accession>A0A0M0HNB3</accession>
<sequence>MSAVENKRQFYRLKYPPGARPSVWFSKQRYCVSEVSEGGIRVILKEPSALQIGFAMAGVLSLQNDSDVSIVGDVFRFDGHEMVIKLDKGPSFKHMVDEQRYIRSKYPAFYDRLRGKVA</sequence>
<keyword evidence="2" id="KW-1185">Reference proteome</keyword>